<evidence type="ECO:0000256" key="1">
    <source>
        <dbReference type="ARBA" id="ARBA00007665"/>
    </source>
</evidence>
<organism evidence="3 4">
    <name type="scientific">Porphyromonas macacae</name>
    <dbReference type="NCBI Taxonomy" id="28115"/>
    <lineage>
        <taxon>Bacteria</taxon>
        <taxon>Pseudomonadati</taxon>
        <taxon>Bacteroidota</taxon>
        <taxon>Bacteroidia</taxon>
        <taxon>Bacteroidales</taxon>
        <taxon>Porphyromonadaceae</taxon>
        <taxon>Porphyromonas</taxon>
    </lineage>
</organism>
<dbReference type="InterPro" id="IPR036956">
    <property type="entry name" value="Impact_N_sf"/>
</dbReference>
<dbReference type="PANTHER" id="PTHR16301">
    <property type="entry name" value="IMPACT-RELATED"/>
    <property type="match status" value="1"/>
</dbReference>
<dbReference type="GO" id="GO:0006446">
    <property type="term" value="P:regulation of translational initiation"/>
    <property type="evidence" value="ECO:0007669"/>
    <property type="project" value="TreeGrafter"/>
</dbReference>
<dbReference type="Pfam" id="PF01205">
    <property type="entry name" value="Impact_N"/>
    <property type="match status" value="1"/>
</dbReference>
<feature type="domain" description="Impact N-terminal" evidence="2">
    <location>
        <begin position="22"/>
        <end position="127"/>
    </location>
</feature>
<dbReference type="Gene3D" id="3.30.230.30">
    <property type="entry name" value="Impact, N-terminal domain"/>
    <property type="match status" value="1"/>
</dbReference>
<dbReference type="InterPro" id="IPR020568">
    <property type="entry name" value="Ribosomal_Su5_D2-typ_SF"/>
</dbReference>
<dbReference type="STRING" id="28115.HQ47_05555"/>
<sequence length="204" mass="23005">MEPIQDTFITLEERAEGLYTEKRSKFISYIVPVESEQEALDAVDKYRKQYYDARHVCWAYRLGYHGSETRANDDGEPSGTAGKPILGRLVAANVTNVVAIVIRYFGGVKLGTGGLGVAYRTAVEEALAAAKLKEVIRTEEFRCHFSYPLMGEVMRIVKDSEANIIQQDFRETCSLHLQIRCGQSDMLKKRLENLYGVNLSEIKS</sequence>
<dbReference type="eggNOG" id="COG1739">
    <property type="taxonomic scope" value="Bacteria"/>
</dbReference>
<name>A0A0A2E5G0_9PORP</name>
<dbReference type="RefSeq" id="WP_036873908.1">
    <property type="nucleotide sequence ID" value="NZ_JRFA01000015.1"/>
</dbReference>
<dbReference type="GO" id="GO:0005737">
    <property type="term" value="C:cytoplasm"/>
    <property type="evidence" value="ECO:0007669"/>
    <property type="project" value="TreeGrafter"/>
</dbReference>
<proteinExistence type="inferred from homology"/>
<keyword evidence="4" id="KW-1185">Reference proteome</keyword>
<dbReference type="InterPro" id="IPR001498">
    <property type="entry name" value="Impact_N"/>
</dbReference>
<dbReference type="PROSITE" id="PS00910">
    <property type="entry name" value="UPF0029"/>
    <property type="match status" value="1"/>
</dbReference>
<dbReference type="InterPro" id="IPR035647">
    <property type="entry name" value="EFG_III/V"/>
</dbReference>
<dbReference type="SUPFAM" id="SSF54211">
    <property type="entry name" value="Ribosomal protein S5 domain 2-like"/>
    <property type="match status" value="1"/>
</dbReference>
<dbReference type="SUPFAM" id="SSF54980">
    <property type="entry name" value="EF-G C-terminal domain-like"/>
    <property type="match status" value="1"/>
</dbReference>
<dbReference type="EMBL" id="JRFA01000015">
    <property type="protein sequence ID" value="KGN74138.1"/>
    <property type="molecule type" value="Genomic_DNA"/>
</dbReference>
<dbReference type="InterPro" id="IPR020569">
    <property type="entry name" value="UPF0029_Impact_CS"/>
</dbReference>
<comment type="similarity">
    <text evidence="1">Belongs to the IMPACT family.</text>
</comment>
<dbReference type="InterPro" id="IPR023582">
    <property type="entry name" value="Impact"/>
</dbReference>
<evidence type="ECO:0000313" key="3">
    <source>
        <dbReference type="EMBL" id="KGN74138.1"/>
    </source>
</evidence>
<evidence type="ECO:0000259" key="2">
    <source>
        <dbReference type="Pfam" id="PF01205"/>
    </source>
</evidence>
<dbReference type="AlphaFoldDB" id="A0A0A2E5G0"/>
<comment type="caution">
    <text evidence="3">The sequence shown here is derived from an EMBL/GenBank/DDBJ whole genome shotgun (WGS) entry which is preliminary data.</text>
</comment>
<reference evidence="3 4" key="1">
    <citation type="submission" date="2014-09" db="EMBL/GenBank/DDBJ databases">
        <title>Draft Genome Sequence of Porphyromonas macacae COT-192_OH2859.</title>
        <authorList>
            <person name="Wallis C."/>
            <person name="Deusch O."/>
            <person name="O'Flynn C."/>
            <person name="Davis I."/>
            <person name="Horsfall A."/>
            <person name="Kirkwood N."/>
            <person name="Harris S."/>
            <person name="Eisen J.A."/>
            <person name="Coil D.A."/>
            <person name="Darling A.E."/>
            <person name="Jospin G."/>
            <person name="Alexiev A."/>
        </authorList>
    </citation>
    <scope>NUCLEOTIDE SEQUENCE [LARGE SCALE GENOMIC DNA]</scope>
    <source>
        <strain evidence="4">COT-192 OH2859</strain>
    </source>
</reference>
<accession>A0A0A2E5G0</accession>
<dbReference type="Proteomes" id="UP000030103">
    <property type="component" value="Unassembled WGS sequence"/>
</dbReference>
<dbReference type="Gene3D" id="3.30.70.240">
    <property type="match status" value="1"/>
</dbReference>
<evidence type="ECO:0000313" key="4">
    <source>
        <dbReference type="Proteomes" id="UP000030103"/>
    </source>
</evidence>
<dbReference type="OrthoDB" id="9813771at2"/>
<gene>
    <name evidence="3" type="ORF">HQ47_05555</name>
</gene>
<protein>
    <submittedName>
        <fullName evidence="3">Xaa-Pro dipeptidase</fullName>
    </submittedName>
</protein>
<dbReference type="PANTHER" id="PTHR16301:SF20">
    <property type="entry name" value="IMPACT FAMILY MEMBER YIGZ"/>
    <property type="match status" value="1"/>
</dbReference>